<dbReference type="EMBL" id="JEMY01000039">
    <property type="protein sequence ID" value="EXI86885.1"/>
    <property type="molecule type" value="Genomic_DNA"/>
</dbReference>
<proteinExistence type="predicted"/>
<gene>
    <name evidence="1" type="ORF">AW11_02878</name>
</gene>
<organism evidence="1 2">
    <name type="scientific">Accumulibacter regalis</name>
    <dbReference type="NCBI Taxonomy" id="522306"/>
    <lineage>
        <taxon>Bacteria</taxon>
        <taxon>Pseudomonadati</taxon>
        <taxon>Pseudomonadota</taxon>
        <taxon>Betaproteobacteria</taxon>
        <taxon>Candidatus Accumulibacter</taxon>
    </lineage>
</organism>
<dbReference type="PATRIC" id="fig|1454004.3.peg.2971"/>
<reference evidence="1" key="1">
    <citation type="submission" date="2014-02" db="EMBL/GenBank/DDBJ databases">
        <title>Expanding our view of genomic diversity in Candidatus Accumulibacter clades.</title>
        <authorList>
            <person name="Skennerton C.T."/>
            <person name="Barr J.J."/>
            <person name="Slater F.R."/>
            <person name="Bond P.L."/>
            <person name="Tyson G.W."/>
        </authorList>
    </citation>
    <scope>NUCLEOTIDE SEQUENCE [LARGE SCALE GENOMIC DNA]</scope>
</reference>
<comment type="caution">
    <text evidence="1">The sequence shown here is derived from an EMBL/GenBank/DDBJ whole genome shotgun (WGS) entry which is preliminary data.</text>
</comment>
<protein>
    <submittedName>
        <fullName evidence="1">Uncharacterized protein</fullName>
    </submittedName>
</protein>
<accession>A0A011QCR9</accession>
<dbReference type="Proteomes" id="UP000022141">
    <property type="component" value="Unassembled WGS sequence"/>
</dbReference>
<evidence type="ECO:0000313" key="2">
    <source>
        <dbReference type="Proteomes" id="UP000022141"/>
    </source>
</evidence>
<evidence type="ECO:0000313" key="1">
    <source>
        <dbReference type="EMBL" id="EXI86885.1"/>
    </source>
</evidence>
<sequence>MSTELVSPSSILRKLHLHTCLNVRKLAVLHGVDATSEALAAAVADLKRRGRIRATGCRGHHAAFVLTTFDL</sequence>
<name>A0A011QCR9_ACCRE</name>
<dbReference type="AlphaFoldDB" id="A0A011QCR9"/>
<keyword evidence="2" id="KW-1185">Reference proteome</keyword>